<feature type="signal peptide" evidence="1">
    <location>
        <begin position="1"/>
        <end position="20"/>
    </location>
</feature>
<keyword evidence="3" id="KW-1185">Reference proteome</keyword>
<dbReference type="PROSITE" id="PS51257">
    <property type="entry name" value="PROKAR_LIPOPROTEIN"/>
    <property type="match status" value="1"/>
</dbReference>
<evidence type="ECO:0008006" key="4">
    <source>
        <dbReference type="Google" id="ProtNLM"/>
    </source>
</evidence>
<evidence type="ECO:0000256" key="1">
    <source>
        <dbReference type="SAM" id="SignalP"/>
    </source>
</evidence>
<accession>A0ABP8KKG2</accession>
<proteinExistence type="predicted"/>
<keyword evidence="1" id="KW-0732">Signal</keyword>
<protein>
    <recommendedName>
        <fullName evidence="4">Lipoprotein</fullName>
    </recommendedName>
</protein>
<gene>
    <name evidence="2" type="ORF">GCM10023187_29820</name>
</gene>
<dbReference type="RefSeq" id="WP_345268478.1">
    <property type="nucleotide sequence ID" value="NZ_BAABHB010000005.1"/>
</dbReference>
<evidence type="ECO:0000313" key="2">
    <source>
        <dbReference type="EMBL" id="GAA4408237.1"/>
    </source>
</evidence>
<dbReference type="Proteomes" id="UP001500936">
    <property type="component" value="Unassembled WGS sequence"/>
</dbReference>
<comment type="caution">
    <text evidence="2">The sequence shown here is derived from an EMBL/GenBank/DDBJ whole genome shotgun (WGS) entry which is preliminary data.</text>
</comment>
<dbReference type="EMBL" id="BAABHB010000005">
    <property type="protein sequence ID" value="GAA4408237.1"/>
    <property type="molecule type" value="Genomic_DNA"/>
</dbReference>
<reference evidence="3" key="1">
    <citation type="journal article" date="2019" name="Int. J. Syst. Evol. Microbiol.">
        <title>The Global Catalogue of Microorganisms (GCM) 10K type strain sequencing project: providing services to taxonomists for standard genome sequencing and annotation.</title>
        <authorList>
            <consortium name="The Broad Institute Genomics Platform"/>
            <consortium name="The Broad Institute Genome Sequencing Center for Infectious Disease"/>
            <person name="Wu L."/>
            <person name="Ma J."/>
        </authorList>
    </citation>
    <scope>NUCLEOTIDE SEQUENCE [LARGE SCALE GENOMIC DNA]</scope>
    <source>
        <strain evidence="3">JCM 17925</strain>
    </source>
</reference>
<organism evidence="2 3">
    <name type="scientific">Nibrella viscosa</name>
    <dbReference type="NCBI Taxonomy" id="1084524"/>
    <lineage>
        <taxon>Bacteria</taxon>
        <taxon>Pseudomonadati</taxon>
        <taxon>Bacteroidota</taxon>
        <taxon>Cytophagia</taxon>
        <taxon>Cytophagales</taxon>
        <taxon>Spirosomataceae</taxon>
        <taxon>Nibrella</taxon>
    </lineage>
</organism>
<feature type="chain" id="PRO_5045438062" description="Lipoprotein" evidence="1">
    <location>
        <begin position="21"/>
        <end position="258"/>
    </location>
</feature>
<evidence type="ECO:0000313" key="3">
    <source>
        <dbReference type="Proteomes" id="UP001500936"/>
    </source>
</evidence>
<name>A0ABP8KKG2_9BACT</name>
<sequence length="258" mass="28803">MKKMLAGCALLLFLTGCSSDSDKEAGQAGSPLTPTYTLIFVDKSQSVSTNKAYIDQKYRQAVTSIIDENIKDKGDKLEVYFIHENTAKGRALSLTTRTEMDDIGQANATDREAAQTAFDLSLQRERTNMRQQVWSKLAQQNTNTSNQQTDIWASLPVIAKAGESGAMVKVYYLSDMVESMKGTGRRDFHTNPPRDNAQAEQWAKADAEQLKRYTLGNPDITMILPFEPNASVRENNPAVTQYWQTLFNELGANTVEEQ</sequence>